<dbReference type="InterPro" id="IPR002364">
    <property type="entry name" value="Quin_OxRdtase/zeta-crystal_CS"/>
</dbReference>
<protein>
    <submittedName>
        <fullName evidence="8">Zinc-binding dehydrogenase</fullName>
    </submittedName>
</protein>
<feature type="domain" description="Enoyl reductase (ER)" evidence="7">
    <location>
        <begin position="10"/>
        <end position="335"/>
    </location>
</feature>
<organism evidence="8 9">
    <name type="scientific">Bordetella genomosp. 10</name>
    <dbReference type="NCBI Taxonomy" id="1416804"/>
    <lineage>
        <taxon>Bacteria</taxon>
        <taxon>Pseudomonadati</taxon>
        <taxon>Pseudomonadota</taxon>
        <taxon>Betaproteobacteria</taxon>
        <taxon>Burkholderiales</taxon>
        <taxon>Alcaligenaceae</taxon>
        <taxon>Bordetella</taxon>
    </lineage>
</organism>
<dbReference type="GO" id="GO:0016491">
    <property type="term" value="F:oxidoreductase activity"/>
    <property type="evidence" value="ECO:0007669"/>
    <property type="project" value="InterPro"/>
</dbReference>
<dbReference type="InterPro" id="IPR020843">
    <property type="entry name" value="ER"/>
</dbReference>
<comment type="subcellular location">
    <subcellularLocation>
        <location evidence="1">Cytoplasm</location>
    </subcellularLocation>
</comment>
<dbReference type="InterPro" id="IPR011032">
    <property type="entry name" value="GroES-like_sf"/>
</dbReference>
<dbReference type="SUPFAM" id="SSF50129">
    <property type="entry name" value="GroES-like"/>
    <property type="match status" value="1"/>
</dbReference>
<dbReference type="SUPFAM" id="SSF51735">
    <property type="entry name" value="NAD(P)-binding Rossmann-fold domains"/>
    <property type="match status" value="1"/>
</dbReference>
<evidence type="ECO:0000313" key="9">
    <source>
        <dbReference type="Proteomes" id="UP000216020"/>
    </source>
</evidence>
<sequence length="337" mass="36902">MRAAVIHEHGGPGSIKYEKDFPDPEAKAGEVVVKVHAATLNYHDVFTRNGMPGITVPMPIIMGLDFAGEIVEVGPDVEGGWKVGDRVMIDPSDRKTFGGVIGEARHGGLAEFCAVPDHHLVKLPDDVSYETAAALPVAYGTAWRMMLTIGRIRAGEKVLVLGASGGVGTCCVQLAKMAGAEVIAAASSPEKLARLKELGADHLLDYKQHDFMKWVFEHFGKPHRRFADKGMDVVVNFTGGDTWVKSLRTLHRGGRILTCGATAGYDPKEDLRFIWSYELQVLGSNGWQREELLALVEQVRQGKLKPVIDKVYGLSEVNEAFKQLEDRQVFGKVMVKP</sequence>
<dbReference type="GO" id="GO:0008270">
    <property type="term" value="F:zinc ion binding"/>
    <property type="evidence" value="ECO:0007669"/>
    <property type="project" value="InterPro"/>
</dbReference>
<keyword evidence="3" id="KW-0963">Cytoplasm</keyword>
<dbReference type="GO" id="GO:0005737">
    <property type="term" value="C:cytoplasm"/>
    <property type="evidence" value="ECO:0007669"/>
    <property type="project" value="UniProtKB-SubCell"/>
</dbReference>
<dbReference type="PANTHER" id="PTHR44154:SF1">
    <property type="entry name" value="QUINONE OXIDOREDUCTASE"/>
    <property type="match status" value="1"/>
</dbReference>
<proteinExistence type="predicted"/>
<dbReference type="EMBL" id="NEVM01000001">
    <property type="protein sequence ID" value="OZI37638.1"/>
    <property type="molecule type" value="Genomic_DNA"/>
</dbReference>
<keyword evidence="9" id="KW-1185">Reference proteome</keyword>
<accession>A0A261SJM3</accession>
<comment type="caution">
    <text evidence="8">The sequence shown here is derived from an EMBL/GenBank/DDBJ whole genome shotgun (WGS) entry which is preliminary data.</text>
</comment>
<dbReference type="InterPro" id="IPR013154">
    <property type="entry name" value="ADH-like_N"/>
</dbReference>
<evidence type="ECO:0000256" key="5">
    <source>
        <dbReference type="ARBA" id="ARBA00022884"/>
    </source>
</evidence>
<keyword evidence="6" id="KW-0007">Acetylation</keyword>
<dbReference type="GO" id="GO:0003723">
    <property type="term" value="F:RNA binding"/>
    <property type="evidence" value="ECO:0007669"/>
    <property type="project" value="UniProtKB-KW"/>
</dbReference>
<evidence type="ECO:0000256" key="1">
    <source>
        <dbReference type="ARBA" id="ARBA00004496"/>
    </source>
</evidence>
<dbReference type="Gene3D" id="3.90.180.10">
    <property type="entry name" value="Medium-chain alcohol dehydrogenases, catalytic domain"/>
    <property type="match status" value="1"/>
</dbReference>
<dbReference type="PROSITE" id="PS01162">
    <property type="entry name" value="QOR_ZETA_CRYSTAL"/>
    <property type="match status" value="1"/>
</dbReference>
<evidence type="ECO:0000259" key="7">
    <source>
        <dbReference type="SMART" id="SM00829"/>
    </source>
</evidence>
<evidence type="ECO:0000256" key="4">
    <source>
        <dbReference type="ARBA" id="ARBA00022857"/>
    </source>
</evidence>
<dbReference type="Pfam" id="PF00107">
    <property type="entry name" value="ADH_zinc_N"/>
    <property type="match status" value="1"/>
</dbReference>
<evidence type="ECO:0000256" key="6">
    <source>
        <dbReference type="ARBA" id="ARBA00022990"/>
    </source>
</evidence>
<keyword evidence="5" id="KW-0694">RNA-binding</keyword>
<dbReference type="InterPro" id="IPR051603">
    <property type="entry name" value="Zinc-ADH_QOR/CCCR"/>
</dbReference>
<dbReference type="PANTHER" id="PTHR44154">
    <property type="entry name" value="QUINONE OXIDOREDUCTASE"/>
    <property type="match status" value="1"/>
</dbReference>
<comment type="subunit">
    <text evidence="2">Homotetramer.</text>
</comment>
<evidence type="ECO:0000313" key="8">
    <source>
        <dbReference type="EMBL" id="OZI37638.1"/>
    </source>
</evidence>
<dbReference type="InterPro" id="IPR036291">
    <property type="entry name" value="NAD(P)-bd_dom_sf"/>
</dbReference>
<dbReference type="OrthoDB" id="9787435at2"/>
<evidence type="ECO:0000256" key="2">
    <source>
        <dbReference type="ARBA" id="ARBA00011881"/>
    </source>
</evidence>
<evidence type="ECO:0000256" key="3">
    <source>
        <dbReference type="ARBA" id="ARBA00022490"/>
    </source>
</evidence>
<dbReference type="AlphaFoldDB" id="A0A261SJM3"/>
<dbReference type="Pfam" id="PF08240">
    <property type="entry name" value="ADH_N"/>
    <property type="match status" value="1"/>
</dbReference>
<reference evidence="9" key="1">
    <citation type="submission" date="2017-05" db="EMBL/GenBank/DDBJ databases">
        <title>Complete and WGS of Bordetella genogroups.</title>
        <authorList>
            <person name="Spilker T."/>
            <person name="Lipuma J."/>
        </authorList>
    </citation>
    <scope>NUCLEOTIDE SEQUENCE [LARGE SCALE GENOMIC DNA]</scope>
    <source>
        <strain evidence="9">AU16122</strain>
    </source>
</reference>
<keyword evidence="4" id="KW-0521">NADP</keyword>
<dbReference type="Proteomes" id="UP000216020">
    <property type="component" value="Unassembled WGS sequence"/>
</dbReference>
<dbReference type="RefSeq" id="WP_094851740.1">
    <property type="nucleotide sequence ID" value="NZ_NEVM01000001.1"/>
</dbReference>
<dbReference type="SMART" id="SM00829">
    <property type="entry name" value="PKS_ER"/>
    <property type="match status" value="1"/>
</dbReference>
<name>A0A261SJM3_9BORD</name>
<dbReference type="InterPro" id="IPR013149">
    <property type="entry name" value="ADH-like_C"/>
</dbReference>
<gene>
    <name evidence="8" type="ORF">CAL29_04380</name>
</gene>